<dbReference type="Gene3D" id="3.40.50.300">
    <property type="entry name" value="P-loop containing nucleotide triphosphate hydrolases"/>
    <property type="match status" value="1"/>
</dbReference>
<dbReference type="Gene3D" id="3.40.50.10810">
    <property type="entry name" value="Tandem AAA-ATPase domain"/>
    <property type="match status" value="1"/>
</dbReference>
<dbReference type="CDD" id="cd18793">
    <property type="entry name" value="SF2_C_SNF"/>
    <property type="match status" value="1"/>
</dbReference>
<feature type="compositionally biased region" description="Acidic residues" evidence="2">
    <location>
        <begin position="286"/>
        <end position="298"/>
    </location>
</feature>
<dbReference type="CDD" id="cd17919">
    <property type="entry name" value="DEXHc_Snf"/>
    <property type="match status" value="1"/>
</dbReference>
<feature type="region of interest" description="Disordered" evidence="2">
    <location>
        <begin position="1"/>
        <end position="41"/>
    </location>
</feature>
<protein>
    <submittedName>
        <fullName evidence="3">Protein CHROMATIN REMODELING 19</fullName>
    </submittedName>
</protein>
<dbReference type="SUPFAM" id="SSF52540">
    <property type="entry name" value="P-loop containing nucleoside triphosphate hydrolases"/>
    <property type="match status" value="2"/>
</dbReference>
<evidence type="ECO:0000256" key="2">
    <source>
        <dbReference type="SAM" id="MobiDB-lite"/>
    </source>
</evidence>
<dbReference type="AlphaFoldDB" id="A0A3L6FNS3"/>
<dbReference type="PANTHER" id="PTHR10799">
    <property type="entry name" value="SNF2/RAD54 HELICASE FAMILY"/>
    <property type="match status" value="1"/>
</dbReference>
<name>A0A3L6FNS3_MAIZE</name>
<evidence type="ECO:0000313" key="3">
    <source>
        <dbReference type="EMBL" id="ONM14971.1"/>
    </source>
</evidence>
<feature type="region of interest" description="Disordered" evidence="2">
    <location>
        <begin position="62"/>
        <end position="239"/>
    </location>
</feature>
<dbReference type="InParanoid" id="A0A3L6FNS3"/>
<feature type="compositionally biased region" description="Polar residues" evidence="2">
    <location>
        <begin position="193"/>
        <end position="204"/>
    </location>
</feature>
<dbReference type="InterPro" id="IPR027417">
    <property type="entry name" value="P-loop_NTPase"/>
</dbReference>
<dbReference type="PROSITE" id="PS51192">
    <property type="entry name" value="HELICASE_ATP_BIND_1"/>
    <property type="match status" value="1"/>
</dbReference>
<dbReference type="GO" id="GO:0016787">
    <property type="term" value="F:hydrolase activity"/>
    <property type="evidence" value="ECO:0007669"/>
    <property type="project" value="UniProtKB-KW"/>
</dbReference>
<dbReference type="GO" id="GO:0005524">
    <property type="term" value="F:ATP binding"/>
    <property type="evidence" value="ECO:0007669"/>
    <property type="project" value="InterPro"/>
</dbReference>
<feature type="region of interest" description="Disordered" evidence="2">
    <location>
        <begin position="286"/>
        <end position="324"/>
    </location>
</feature>
<proteinExistence type="predicted"/>
<evidence type="ECO:0000256" key="1">
    <source>
        <dbReference type="ARBA" id="ARBA00022801"/>
    </source>
</evidence>
<dbReference type="Pfam" id="PF00271">
    <property type="entry name" value="Helicase_C"/>
    <property type="match status" value="1"/>
</dbReference>
<dbReference type="SMART" id="SM00487">
    <property type="entry name" value="DEXDc"/>
    <property type="match status" value="1"/>
</dbReference>
<dbReference type="FunFam" id="3.40.50.10810:FF:000038">
    <property type="entry name" value="Protein CHROMATIN REMODELING 19 isoform A"/>
    <property type="match status" value="1"/>
</dbReference>
<dbReference type="PROSITE" id="PS51194">
    <property type="entry name" value="HELICASE_CTER"/>
    <property type="match status" value="1"/>
</dbReference>
<dbReference type="ExpressionAtlas" id="A0A3L6FNS3">
    <property type="expression patterns" value="baseline and differential"/>
</dbReference>
<dbReference type="InterPro" id="IPR014001">
    <property type="entry name" value="Helicase_ATP-bd"/>
</dbReference>
<dbReference type="InterPro" id="IPR000330">
    <property type="entry name" value="SNF2_N"/>
</dbReference>
<organism evidence="3">
    <name type="scientific">Zea mays</name>
    <name type="common">Maize</name>
    <dbReference type="NCBI Taxonomy" id="4577"/>
    <lineage>
        <taxon>Eukaryota</taxon>
        <taxon>Viridiplantae</taxon>
        <taxon>Streptophyta</taxon>
        <taxon>Embryophyta</taxon>
        <taxon>Tracheophyta</taxon>
        <taxon>Spermatophyta</taxon>
        <taxon>Magnoliopsida</taxon>
        <taxon>Liliopsida</taxon>
        <taxon>Poales</taxon>
        <taxon>Poaceae</taxon>
        <taxon>PACMAD clade</taxon>
        <taxon>Panicoideae</taxon>
        <taxon>Andropogonodae</taxon>
        <taxon>Andropogoneae</taxon>
        <taxon>Tripsacinae</taxon>
        <taxon>Zea</taxon>
    </lineage>
</organism>
<sequence>MHRAFEEISDEEWSNHTFEPSRVLKRPNQRPSQPPPSIDSFIYNPKACSAAGTSTATVVLSDDDSDFDLGADGGSRRAAKSQRVLKRPHNGAPSRPSLPVKSSRRNPQPSNAAAAFGFSDSEDDDFDLPTSPLRTSSLRRKGKNQRPLKAPQLKPHLRAPPPPNSSSHNPKRSKFASDVKLSNSEDDDFDLTKTLSLNSSTNRQHIQKRPQHKPRLQHRQSFGSSCGNQKHSKAVATTRLSDSDDDDFNITDNDFDLPASHSRISRPRRTTSCRRLTSFAIDISEEDEEDLADDDFDYQDPRPPQQRSSGRRFVVGDDDDSDVPVALEEEDGVNWSELEKEDVDEDYNGVRSVHVEEPEGDVVGMALHKCSRISSDLRKELFGSSAQNCESYCEIDASTCGIVTQEDVNAACTREKSGFEPVLKPYQLVGVNFLLLLHRKSIGGAILADEMGLGKTVQAVTYLNLLQHLYNDPGPHLIVCPASVLENWERELRKWCPSFSIIMFHGAARTTYSKELSSLGKAGCPAPFNVLLVGYSLFERRSAQQKDDRRALKRWRWSCVLMDEAHVLKDKGSFRWRNLMAVAQHARQRLMLTGTPLQNDLHELWSLLEFMMPDIFATGDVDLKKLLNAEDRELISQIKSILGPFILRRLKSDVMQQLVPKIQHVKFVVMGTEQSEAYKNAINEYRAACQARSAKSSDGISNNVAGLIPKRQISNYFTQFRKIANHPLLIRCIYGDKDVDRIARLLYPKGAFGFECSLERAIQELKNYSDFNIHQLLLSYGDVGTKGALKDEHVFASAKCQFLLCVQALGELLPSLANDGHRVLIFSQWTTMLDILEWALEIIGVTYRRLDGGTAVTERQTIVDTFNNDLSIFACLLSTRAGGQGLNLVGADTVIIHDMDFNPQMDRQAEDRCHRIGQQKPVTIYRLVTKDSVDENIYEIARRKLVLDAAILHSGAELDNSTDVPEKTMGEILASLLLV</sequence>
<dbReference type="SMART" id="SM00490">
    <property type="entry name" value="HELICc"/>
    <property type="match status" value="1"/>
</dbReference>
<feature type="compositionally biased region" description="Basic residues" evidence="2">
    <location>
        <begin position="77"/>
        <end position="89"/>
    </location>
</feature>
<accession>A0A1D6E342</accession>
<feature type="compositionally biased region" description="Polar residues" evidence="2">
    <location>
        <begin position="219"/>
        <end position="229"/>
    </location>
</feature>
<dbReference type="SMR" id="A0A3L6FNS3"/>
<dbReference type="FunCoup" id="A0A3L6FNS3">
    <property type="interactions" value="2689"/>
</dbReference>
<gene>
    <name evidence="3" type="ORF">ZEAMMB73_Zm00001d002656</name>
</gene>
<feature type="compositionally biased region" description="Basic residues" evidence="2">
    <location>
        <begin position="137"/>
        <end position="146"/>
    </location>
</feature>
<dbReference type="InterPro" id="IPR038718">
    <property type="entry name" value="SNF2-like_sf"/>
</dbReference>
<feature type="compositionally biased region" description="Basic residues" evidence="2">
    <location>
        <begin position="205"/>
        <end position="218"/>
    </location>
</feature>
<dbReference type="Pfam" id="PF00176">
    <property type="entry name" value="SNF2-rel_dom"/>
    <property type="match status" value="1"/>
</dbReference>
<dbReference type="EMBL" id="CM007648">
    <property type="protein sequence ID" value="ONM14971.1"/>
    <property type="molecule type" value="Genomic_DNA"/>
</dbReference>
<accession>A0A3L6FNS3</accession>
<reference evidence="3" key="1">
    <citation type="submission" date="2015-12" db="EMBL/GenBank/DDBJ databases">
        <title>Update maize B73 reference genome by single molecule sequencing technologies.</title>
        <authorList>
            <consortium name="Maize Genome Sequencing Project"/>
            <person name="Ware D."/>
        </authorList>
    </citation>
    <scope>NUCLEOTIDE SEQUENCE [LARGE SCALE GENOMIC DNA]</scope>
    <source>
        <tissue evidence="3">Seedling</tissue>
    </source>
</reference>
<dbReference type="IntAct" id="A0A3L6FNS3">
    <property type="interactions" value="2"/>
</dbReference>
<dbReference type="InterPro" id="IPR001650">
    <property type="entry name" value="Helicase_C-like"/>
</dbReference>
<keyword evidence="1" id="KW-0378">Hydrolase</keyword>
<dbReference type="InterPro" id="IPR049730">
    <property type="entry name" value="SNF2/RAD54-like_C"/>
</dbReference>